<dbReference type="AlphaFoldDB" id="A0A4Z1E497"/>
<name>A0A4Z1E497_9MICO</name>
<evidence type="ECO:0000313" key="2">
    <source>
        <dbReference type="EMBL" id="TGO06100.1"/>
    </source>
</evidence>
<evidence type="ECO:0000313" key="3">
    <source>
        <dbReference type="Proteomes" id="UP000297318"/>
    </source>
</evidence>
<organism evidence="2 3">
    <name type="scientific">Serinibacter arcticus</name>
    <dbReference type="NCBI Taxonomy" id="1655435"/>
    <lineage>
        <taxon>Bacteria</taxon>
        <taxon>Bacillati</taxon>
        <taxon>Actinomycetota</taxon>
        <taxon>Actinomycetes</taxon>
        <taxon>Micrococcales</taxon>
        <taxon>Beutenbergiaceae</taxon>
        <taxon>Serinibacter</taxon>
    </lineage>
</organism>
<protein>
    <submittedName>
        <fullName evidence="2">Uncharacterized protein</fullName>
    </submittedName>
</protein>
<keyword evidence="1" id="KW-1133">Transmembrane helix</keyword>
<proteinExistence type="predicted"/>
<comment type="caution">
    <text evidence="2">The sequence shown here is derived from an EMBL/GenBank/DDBJ whole genome shotgun (WGS) entry which is preliminary data.</text>
</comment>
<dbReference type="EMBL" id="RHPJ01000001">
    <property type="protein sequence ID" value="TGO06100.1"/>
    <property type="molecule type" value="Genomic_DNA"/>
</dbReference>
<feature type="transmembrane region" description="Helical" evidence="1">
    <location>
        <begin position="164"/>
        <end position="189"/>
    </location>
</feature>
<keyword evidence="1" id="KW-0812">Transmembrane</keyword>
<keyword evidence="3" id="KW-1185">Reference proteome</keyword>
<sequence length="190" mass="20480">MTTPPPAARPAAALAQEVRQLTQGRPYTVVDETDDAFTVHIDVVDAQWWTLFQRKGLRYVFTHLVKVSDDGRSYSVRDTRKTLAWQAGLDVSGGMPRPVIRGGMSYATGTIREFSFRKEFAFDDDLRPGVVVDYTFSSGEGNALIEQAATRLGLRKTMNGVSKLGLGVAIFAVVGPALGLGIAALAGAFG</sequence>
<gene>
    <name evidence="2" type="ORF">SERN_0292</name>
</gene>
<evidence type="ECO:0000256" key="1">
    <source>
        <dbReference type="SAM" id="Phobius"/>
    </source>
</evidence>
<dbReference type="RefSeq" id="WP_135848359.1">
    <property type="nucleotide sequence ID" value="NZ_RHPJ01000001.1"/>
</dbReference>
<accession>A0A4Z1E497</accession>
<dbReference type="Proteomes" id="UP000297318">
    <property type="component" value="Unassembled WGS sequence"/>
</dbReference>
<reference evidence="2 3" key="1">
    <citation type="submission" date="2018-11" db="EMBL/GenBank/DDBJ databases">
        <title>Complete genome sequencing of the Actinobacteria Serinibacter sp. K3-2.</title>
        <authorList>
            <person name="Rakitin A.L."/>
            <person name="Beletsky A.V."/>
            <person name="Mardanov A.V."/>
            <person name="Ravin N.V."/>
            <person name="Gromova A.S."/>
            <person name="Filippova S.N."/>
            <person name="Gal'Chenko V.F."/>
        </authorList>
    </citation>
    <scope>NUCLEOTIDE SEQUENCE [LARGE SCALE GENOMIC DNA]</scope>
    <source>
        <strain evidence="2 3">K3-2</strain>
    </source>
</reference>
<dbReference type="OrthoDB" id="4207784at2"/>
<keyword evidence="1" id="KW-0472">Membrane</keyword>